<dbReference type="PANTHER" id="PTHR34932:SF1">
    <property type="entry name" value="TRPL TRANSLOCATION DEFECT PROTEIN 14"/>
    <property type="match status" value="1"/>
</dbReference>
<dbReference type="GO" id="GO:0035091">
    <property type="term" value="F:phosphatidylinositol binding"/>
    <property type="evidence" value="ECO:0007669"/>
    <property type="project" value="TreeGrafter"/>
</dbReference>
<organism evidence="2 3">
    <name type="scientific">Candidatus Liptonbacteria bacterium RIFCSPLOWO2_01_FULL_52_25</name>
    <dbReference type="NCBI Taxonomy" id="1798650"/>
    <lineage>
        <taxon>Bacteria</taxon>
        <taxon>Candidatus Liptoniibacteriota</taxon>
    </lineage>
</organism>
<sequence>MDVVSHDRSNERVVLLALTGGVCSGKTETCPWLETKMLDFGWHAYHVPEAARFLIEKFGLPVKVAWQNEDMRLWLRCQEVIAECQYAWEEQRIQIANMIGKFPALVPCDRGLVDIYGYILSACHAFGDPREAFDMFTDVLRRATLRTPREAYRRYVAVVHMVTAADGAPHAYQREDGGARDETLEQAIALDRTILEAWAGHPQRITIDNSTGFKEKQERTLRVICGALGILAPSASDQ</sequence>
<dbReference type="GO" id="GO:0070300">
    <property type="term" value="F:phosphatidic acid binding"/>
    <property type="evidence" value="ECO:0007669"/>
    <property type="project" value="TreeGrafter"/>
</dbReference>
<dbReference type="AlphaFoldDB" id="A0A1G2CCR2"/>
<reference evidence="2 3" key="1">
    <citation type="journal article" date="2016" name="Nat. Commun.">
        <title>Thousands of microbial genomes shed light on interconnected biogeochemical processes in an aquifer system.</title>
        <authorList>
            <person name="Anantharaman K."/>
            <person name="Brown C.T."/>
            <person name="Hug L.A."/>
            <person name="Sharon I."/>
            <person name="Castelle C.J."/>
            <person name="Probst A.J."/>
            <person name="Thomas B.C."/>
            <person name="Singh A."/>
            <person name="Wilkins M.J."/>
            <person name="Karaoz U."/>
            <person name="Brodie E.L."/>
            <person name="Williams K.H."/>
            <person name="Hubbard S.S."/>
            <person name="Banfield J.F."/>
        </authorList>
    </citation>
    <scope>NUCLEOTIDE SEQUENCE [LARGE SCALE GENOMIC DNA]</scope>
</reference>
<comment type="caution">
    <text evidence="2">The sequence shown here is derived from an EMBL/GenBank/DDBJ whole genome shotgun (WGS) entry which is preliminary data.</text>
</comment>
<gene>
    <name evidence="2" type="ORF">A2945_03950</name>
</gene>
<dbReference type="EMBL" id="MHLA01000025">
    <property type="protein sequence ID" value="OGY98971.1"/>
    <property type="molecule type" value="Genomic_DNA"/>
</dbReference>
<dbReference type="PANTHER" id="PTHR34932">
    <property type="entry name" value="TRPL TRANSLOCATION DEFECT PROTEIN 14"/>
    <property type="match status" value="1"/>
</dbReference>
<evidence type="ECO:0000259" key="1">
    <source>
        <dbReference type="Pfam" id="PF13521"/>
    </source>
</evidence>
<dbReference type="Gene3D" id="3.40.50.300">
    <property type="entry name" value="P-loop containing nucleotide triphosphate hydrolases"/>
    <property type="match status" value="1"/>
</dbReference>
<dbReference type="InterPro" id="IPR027417">
    <property type="entry name" value="P-loop_NTPase"/>
</dbReference>
<dbReference type="InterPro" id="IPR053227">
    <property type="entry name" value="TRPL-trafficking_regulator"/>
</dbReference>
<dbReference type="InterPro" id="IPR038727">
    <property type="entry name" value="NadR/Ttd14_AAA_dom"/>
</dbReference>
<proteinExistence type="predicted"/>
<dbReference type="STRING" id="1798650.A2945_03950"/>
<feature type="domain" description="NadR/Ttd14 AAA" evidence="1">
    <location>
        <begin position="17"/>
        <end position="216"/>
    </location>
</feature>
<evidence type="ECO:0000313" key="3">
    <source>
        <dbReference type="Proteomes" id="UP000178880"/>
    </source>
</evidence>
<dbReference type="GO" id="GO:0005525">
    <property type="term" value="F:GTP binding"/>
    <property type="evidence" value="ECO:0007669"/>
    <property type="project" value="TreeGrafter"/>
</dbReference>
<name>A0A1G2CCR2_9BACT</name>
<dbReference type="Proteomes" id="UP000178880">
    <property type="component" value="Unassembled WGS sequence"/>
</dbReference>
<evidence type="ECO:0000313" key="2">
    <source>
        <dbReference type="EMBL" id="OGY98971.1"/>
    </source>
</evidence>
<dbReference type="Pfam" id="PF13521">
    <property type="entry name" value="AAA_28"/>
    <property type="match status" value="1"/>
</dbReference>
<accession>A0A1G2CCR2</accession>
<protein>
    <recommendedName>
        <fullName evidence="1">NadR/Ttd14 AAA domain-containing protein</fullName>
    </recommendedName>
</protein>